<organism evidence="1 2">
    <name type="scientific">Rhizophagus irregularis</name>
    <dbReference type="NCBI Taxonomy" id="588596"/>
    <lineage>
        <taxon>Eukaryota</taxon>
        <taxon>Fungi</taxon>
        <taxon>Fungi incertae sedis</taxon>
        <taxon>Mucoromycota</taxon>
        <taxon>Glomeromycotina</taxon>
        <taxon>Glomeromycetes</taxon>
        <taxon>Glomerales</taxon>
        <taxon>Glomeraceae</taxon>
        <taxon>Rhizophagus</taxon>
    </lineage>
</organism>
<comment type="caution">
    <text evidence="1">The sequence shown here is derived from an EMBL/GenBank/DDBJ whole genome shotgun (WGS) entry which is preliminary data.</text>
</comment>
<dbReference type="EMBL" id="CAGKOT010000008">
    <property type="protein sequence ID" value="CAB5351402.1"/>
    <property type="molecule type" value="Genomic_DNA"/>
</dbReference>
<reference evidence="1" key="1">
    <citation type="submission" date="2020-05" db="EMBL/GenBank/DDBJ databases">
        <authorList>
            <person name="Rincon C."/>
            <person name="Sanders R I."/>
            <person name="Robbins C."/>
            <person name="Chaturvedi A."/>
        </authorList>
    </citation>
    <scope>NUCLEOTIDE SEQUENCE</scope>
    <source>
        <strain evidence="1">CHB12</strain>
    </source>
</reference>
<proteinExistence type="predicted"/>
<protein>
    <submittedName>
        <fullName evidence="1">Uncharacterized protein</fullName>
    </submittedName>
</protein>
<dbReference type="Proteomes" id="UP000684084">
    <property type="component" value="Unassembled WGS sequence"/>
</dbReference>
<evidence type="ECO:0000313" key="2">
    <source>
        <dbReference type="Proteomes" id="UP000684084"/>
    </source>
</evidence>
<name>A0A915YXU6_9GLOM</name>
<sequence>MSEIFFDNTKMALANFIENGFLQTMFSKFGDARWNAYKMALYNNEQEALGLSDLDDLDDSAKDCDTDIIENMPDTPTSNPVLILQHKLPDVKMTSVD</sequence>
<dbReference type="AlphaFoldDB" id="A0A915YXU6"/>
<dbReference type="OrthoDB" id="2404871at2759"/>
<accession>A0A915YXU6</accession>
<gene>
    <name evidence="1" type="ORF">CHRIB12_LOCUS5140</name>
</gene>
<evidence type="ECO:0000313" key="1">
    <source>
        <dbReference type="EMBL" id="CAB5351402.1"/>
    </source>
</evidence>